<feature type="transmembrane region" description="Helical" evidence="1">
    <location>
        <begin position="12"/>
        <end position="36"/>
    </location>
</feature>
<keyword evidence="1" id="KW-0812">Transmembrane</keyword>
<reference evidence="2 3" key="1">
    <citation type="submission" date="2024-09" db="EMBL/GenBank/DDBJ databases">
        <title>Laminarin stimulates single cell rates of sulfate reduction while oxygen inhibits transcriptomic activity in coastal marine sediment.</title>
        <authorList>
            <person name="Lindsay M."/>
            <person name="Orcutt B."/>
            <person name="Emerson D."/>
            <person name="Stepanauskas R."/>
            <person name="D'Angelo T."/>
        </authorList>
    </citation>
    <scope>NUCLEOTIDE SEQUENCE [LARGE SCALE GENOMIC DNA]</scope>
    <source>
        <strain evidence="2">SAG AM-311-K15</strain>
    </source>
</reference>
<sequence>MNKNPRHRKIIWITVIFIVSIGSLETGLRLGGYIFLHSLEEKNSTCLHDQEVYRIMCLGESMTALGSSDSYPNQLEHQLNQSSTSIHTHFRGKDAAATWDLNFLPECSGRRIIELDAHPE</sequence>
<evidence type="ECO:0000313" key="2">
    <source>
        <dbReference type="EMBL" id="MFC1853084.1"/>
    </source>
</evidence>
<comment type="caution">
    <text evidence="2">The sequence shown here is derived from an EMBL/GenBank/DDBJ whole genome shotgun (WGS) entry which is preliminary data.</text>
</comment>
<name>A0ABV6Z3Q8_UNCC1</name>
<keyword evidence="1" id="KW-1133">Transmembrane helix</keyword>
<keyword evidence="3" id="KW-1185">Reference proteome</keyword>
<protein>
    <submittedName>
        <fullName evidence="2">Uncharacterized protein</fullName>
    </submittedName>
</protein>
<gene>
    <name evidence="2" type="ORF">ACFL27_23040</name>
</gene>
<proteinExistence type="predicted"/>
<evidence type="ECO:0000313" key="3">
    <source>
        <dbReference type="Proteomes" id="UP001594351"/>
    </source>
</evidence>
<evidence type="ECO:0000256" key="1">
    <source>
        <dbReference type="SAM" id="Phobius"/>
    </source>
</evidence>
<accession>A0ABV6Z3Q8</accession>
<dbReference type="Proteomes" id="UP001594351">
    <property type="component" value="Unassembled WGS sequence"/>
</dbReference>
<organism evidence="2 3">
    <name type="scientific">candidate division CSSED10-310 bacterium</name>
    <dbReference type="NCBI Taxonomy" id="2855610"/>
    <lineage>
        <taxon>Bacteria</taxon>
        <taxon>Bacteria division CSSED10-310</taxon>
    </lineage>
</organism>
<keyword evidence="1" id="KW-0472">Membrane</keyword>
<dbReference type="EMBL" id="JBHPBY010000419">
    <property type="protein sequence ID" value="MFC1853084.1"/>
    <property type="molecule type" value="Genomic_DNA"/>
</dbReference>